<proteinExistence type="predicted"/>
<dbReference type="InterPro" id="IPR049874">
    <property type="entry name" value="ROK_cs"/>
</dbReference>
<sequence>MVQQERNWRGPEPGGNQEEPRHLAAELREFAEQAPTGAGRRAARKIFAHQERLEERTARVLVRPGFRERVEELMRGQWREPVIVLRLGDTDLGFDVPGRRLDGTVKGKKLVRRFFWNVARGIGGAAVVVFALANGAGSGGGKWGHPFQREIRVKGPANAMALDLLDKLRSASGPWLVCSPSWIAVVDTGSTYLDPADAPQPQIIWQARKPQAPDLSFRTRTMTWPDGSSFRFPLQSRTEEQHLRKYHEFPDVIHWNGRGVG</sequence>
<dbReference type="PROSITE" id="PS01125">
    <property type="entry name" value="ROK"/>
    <property type="match status" value="1"/>
</dbReference>
<comment type="caution">
    <text evidence="2">The sequence shown here is derived from an EMBL/GenBank/DDBJ whole genome shotgun (WGS) entry which is preliminary data.</text>
</comment>
<keyword evidence="3" id="KW-1185">Reference proteome</keyword>
<dbReference type="EMBL" id="BSTI01000006">
    <property type="protein sequence ID" value="GLY66434.1"/>
    <property type="molecule type" value="Genomic_DNA"/>
</dbReference>
<dbReference type="Proteomes" id="UP001165136">
    <property type="component" value="Unassembled WGS sequence"/>
</dbReference>
<protein>
    <submittedName>
        <fullName evidence="2">Uncharacterized protein</fullName>
    </submittedName>
</protein>
<organism evidence="2 3">
    <name type="scientific">Amycolatopsis taiwanensis</name>
    <dbReference type="NCBI Taxonomy" id="342230"/>
    <lineage>
        <taxon>Bacteria</taxon>
        <taxon>Bacillati</taxon>
        <taxon>Actinomycetota</taxon>
        <taxon>Actinomycetes</taxon>
        <taxon>Pseudonocardiales</taxon>
        <taxon>Pseudonocardiaceae</taxon>
        <taxon>Amycolatopsis</taxon>
    </lineage>
</organism>
<reference evidence="2" key="1">
    <citation type="submission" date="2023-03" db="EMBL/GenBank/DDBJ databases">
        <title>Amycolatopsis taiwanensis NBRC 103393.</title>
        <authorList>
            <person name="Ichikawa N."/>
            <person name="Sato H."/>
            <person name="Tonouchi N."/>
        </authorList>
    </citation>
    <scope>NUCLEOTIDE SEQUENCE</scope>
    <source>
        <strain evidence="2">NBRC 103393</strain>
    </source>
</reference>
<accession>A0A9W6QZJ8</accession>
<gene>
    <name evidence="2" type="ORF">Atai01_30530</name>
</gene>
<feature type="region of interest" description="Disordered" evidence="1">
    <location>
        <begin position="1"/>
        <end position="20"/>
    </location>
</feature>
<evidence type="ECO:0000313" key="2">
    <source>
        <dbReference type="EMBL" id="GLY66434.1"/>
    </source>
</evidence>
<name>A0A9W6QZJ8_9PSEU</name>
<evidence type="ECO:0000313" key="3">
    <source>
        <dbReference type="Proteomes" id="UP001165136"/>
    </source>
</evidence>
<dbReference type="AlphaFoldDB" id="A0A9W6QZJ8"/>
<evidence type="ECO:0000256" key="1">
    <source>
        <dbReference type="SAM" id="MobiDB-lite"/>
    </source>
</evidence>